<evidence type="ECO:0000256" key="5">
    <source>
        <dbReference type="ARBA" id="ARBA00050510"/>
    </source>
</evidence>
<dbReference type="GO" id="GO:0016616">
    <property type="term" value="F:oxidoreductase activity, acting on the CH-OH group of donors, NAD or NADP as acceptor"/>
    <property type="evidence" value="ECO:0007669"/>
    <property type="project" value="TreeGrafter"/>
</dbReference>
<keyword evidence="12" id="KW-1185">Reference proteome</keyword>
<dbReference type="InterPro" id="IPR036291">
    <property type="entry name" value="NAD(P)-bd_dom_sf"/>
</dbReference>
<evidence type="ECO:0000256" key="1">
    <source>
        <dbReference type="ARBA" id="ARBA00006484"/>
    </source>
</evidence>
<dbReference type="GO" id="GO:0048038">
    <property type="term" value="F:quinone binding"/>
    <property type="evidence" value="ECO:0007669"/>
    <property type="project" value="TreeGrafter"/>
</dbReference>
<protein>
    <recommendedName>
        <fullName evidence="9">L-rhamnose 1-dehydrogenase (NAD(P)(+))</fullName>
        <ecNumber evidence="8">1.1.1.378</ecNumber>
    </recommendedName>
</protein>
<comment type="catalytic activity">
    <reaction evidence="5">
        <text>L-rhamnofuranose + NADP(+) = L-rhamnono-1,4-lactone + NADPH + H(+)</text>
        <dbReference type="Rhea" id="RHEA:42668"/>
        <dbReference type="ChEBI" id="CHEBI:15378"/>
        <dbReference type="ChEBI" id="CHEBI:16935"/>
        <dbReference type="ChEBI" id="CHEBI:17937"/>
        <dbReference type="ChEBI" id="CHEBI:57783"/>
        <dbReference type="ChEBI" id="CHEBI:58349"/>
        <dbReference type="EC" id="1.1.1.378"/>
    </reaction>
    <physiologicalReaction direction="left-to-right" evidence="5">
        <dbReference type="Rhea" id="RHEA:42669"/>
    </physiologicalReaction>
</comment>
<evidence type="ECO:0000256" key="7">
    <source>
        <dbReference type="ARBA" id="ARBA00060619"/>
    </source>
</evidence>
<evidence type="ECO:0000313" key="12">
    <source>
        <dbReference type="Proteomes" id="UP000266677"/>
    </source>
</evidence>
<gene>
    <name evidence="11" type="ORF">D5S18_21450</name>
</gene>
<keyword evidence="3" id="KW-0560">Oxidoreductase</keyword>
<comment type="catalytic activity">
    <reaction evidence="6">
        <text>L-rhamnofuranose + NAD(+) = L-rhamnono-1,4-lactone + NADH + H(+)</text>
        <dbReference type="Rhea" id="RHEA:12649"/>
        <dbReference type="ChEBI" id="CHEBI:15378"/>
        <dbReference type="ChEBI" id="CHEBI:16935"/>
        <dbReference type="ChEBI" id="CHEBI:17937"/>
        <dbReference type="ChEBI" id="CHEBI:57540"/>
        <dbReference type="ChEBI" id="CHEBI:57945"/>
        <dbReference type="EC" id="1.1.1.378"/>
    </reaction>
    <physiologicalReaction direction="left-to-right" evidence="6">
        <dbReference type="Rhea" id="RHEA:12650"/>
    </physiologicalReaction>
</comment>
<evidence type="ECO:0000256" key="2">
    <source>
        <dbReference type="ARBA" id="ARBA00022857"/>
    </source>
</evidence>
<dbReference type="GO" id="GO:0019301">
    <property type="term" value="P:rhamnose catabolic process"/>
    <property type="evidence" value="ECO:0007669"/>
    <property type="project" value="UniProtKB-ARBA"/>
</dbReference>
<dbReference type="EC" id="1.1.1.378" evidence="8"/>
<evidence type="ECO:0000256" key="8">
    <source>
        <dbReference type="ARBA" id="ARBA00067020"/>
    </source>
</evidence>
<reference evidence="11 12" key="1">
    <citation type="submission" date="2018-09" db="EMBL/GenBank/DDBJ databases">
        <title>YIM PH21274 draft genome.</title>
        <authorList>
            <person name="Miao C."/>
        </authorList>
    </citation>
    <scope>NUCLEOTIDE SEQUENCE [LARGE SCALE GENOMIC DNA]</scope>
    <source>
        <strain evidence="11 12">YIM PH 21724</strain>
    </source>
</reference>
<dbReference type="PANTHER" id="PTHR42760">
    <property type="entry name" value="SHORT-CHAIN DEHYDROGENASES/REDUCTASES FAMILY MEMBER"/>
    <property type="match status" value="1"/>
</dbReference>
<dbReference type="FunFam" id="3.40.50.720:FF:000417">
    <property type="entry name" value="Glucose 1-dehydrogenase, putative"/>
    <property type="match status" value="1"/>
</dbReference>
<dbReference type="GO" id="GO:0006633">
    <property type="term" value="P:fatty acid biosynthetic process"/>
    <property type="evidence" value="ECO:0007669"/>
    <property type="project" value="TreeGrafter"/>
</dbReference>
<comment type="pathway">
    <text evidence="7">Carbohydrate degradation; L-rhamnose degradation.</text>
</comment>
<dbReference type="AlphaFoldDB" id="A0A3A4K853"/>
<keyword evidence="4" id="KW-0684">Rhamnose metabolism</keyword>
<proteinExistence type="inferred from homology"/>
<sequence length="255" mass="26103">MSRDEGRLVLVTGAARGIGRAVAEAFGRHGARVVVNHPPGEQDSAELTADLVSAAGGTPIVVEADIGDAEAVAALDAAVAAHGVVDVLVNNAGICPFADFFEITPELWDRTHEVNLRGAFLLTQAVTKRMVRAGRTGGRVIAVSSISAFTGGAHQAHYCPTKAGLSAFMKSIAIALAPHQITCNTVQPGIIATDINRADLATPGRRGAIEARVPLGIGRPEDVAAAVVLLADPGARYITGADLVVDGGLTINPGT</sequence>
<dbReference type="PRINTS" id="PR00081">
    <property type="entry name" value="GDHRDH"/>
</dbReference>
<evidence type="ECO:0000256" key="6">
    <source>
        <dbReference type="ARBA" id="ARBA00052619"/>
    </source>
</evidence>
<dbReference type="InterPro" id="IPR002347">
    <property type="entry name" value="SDR_fam"/>
</dbReference>
<evidence type="ECO:0000256" key="9">
    <source>
        <dbReference type="ARBA" id="ARBA00068170"/>
    </source>
</evidence>
<evidence type="ECO:0000259" key="10">
    <source>
        <dbReference type="SMART" id="SM00822"/>
    </source>
</evidence>
<comment type="similarity">
    <text evidence="1">Belongs to the short-chain dehydrogenases/reductases (SDR) family.</text>
</comment>
<evidence type="ECO:0000256" key="3">
    <source>
        <dbReference type="ARBA" id="ARBA00023002"/>
    </source>
</evidence>
<dbReference type="Proteomes" id="UP000266677">
    <property type="component" value="Unassembled WGS sequence"/>
</dbReference>
<organism evidence="11 12">
    <name type="scientific">Nocardia panacis</name>
    <dbReference type="NCBI Taxonomy" id="2340916"/>
    <lineage>
        <taxon>Bacteria</taxon>
        <taxon>Bacillati</taxon>
        <taxon>Actinomycetota</taxon>
        <taxon>Actinomycetes</taxon>
        <taxon>Mycobacteriales</taxon>
        <taxon>Nocardiaceae</taxon>
        <taxon>Nocardia</taxon>
    </lineage>
</organism>
<dbReference type="PANTHER" id="PTHR42760:SF83">
    <property type="entry name" value="(3R)-3-HYDROXYACYL-COA DEHYDROGENASE"/>
    <property type="match status" value="1"/>
</dbReference>
<dbReference type="SUPFAM" id="SSF51735">
    <property type="entry name" value="NAD(P)-binding Rossmann-fold domains"/>
    <property type="match status" value="1"/>
</dbReference>
<comment type="caution">
    <text evidence="11">The sequence shown here is derived from an EMBL/GenBank/DDBJ whole genome shotgun (WGS) entry which is preliminary data.</text>
</comment>
<feature type="domain" description="Ketoreductase" evidence="10">
    <location>
        <begin position="7"/>
        <end position="194"/>
    </location>
</feature>
<dbReference type="EMBL" id="QZFU01000023">
    <property type="protein sequence ID" value="RJO73732.1"/>
    <property type="molecule type" value="Genomic_DNA"/>
</dbReference>
<dbReference type="OrthoDB" id="5173603at2"/>
<dbReference type="InterPro" id="IPR057326">
    <property type="entry name" value="KR_dom"/>
</dbReference>
<dbReference type="PRINTS" id="PR00080">
    <property type="entry name" value="SDRFAMILY"/>
</dbReference>
<evidence type="ECO:0000313" key="11">
    <source>
        <dbReference type="EMBL" id="RJO73732.1"/>
    </source>
</evidence>
<dbReference type="SMART" id="SM00822">
    <property type="entry name" value="PKS_KR"/>
    <property type="match status" value="1"/>
</dbReference>
<name>A0A3A4K853_9NOCA</name>
<dbReference type="Gene3D" id="3.40.50.720">
    <property type="entry name" value="NAD(P)-binding Rossmann-like Domain"/>
    <property type="match status" value="1"/>
</dbReference>
<keyword evidence="2" id="KW-0521">NADP</keyword>
<dbReference type="Pfam" id="PF13561">
    <property type="entry name" value="adh_short_C2"/>
    <property type="match status" value="1"/>
</dbReference>
<dbReference type="RefSeq" id="WP_120042808.1">
    <property type="nucleotide sequence ID" value="NZ_QZFU01000023.1"/>
</dbReference>
<evidence type="ECO:0000256" key="4">
    <source>
        <dbReference type="ARBA" id="ARBA00023308"/>
    </source>
</evidence>
<accession>A0A3A4K853</accession>